<feature type="signal peptide" evidence="1">
    <location>
        <begin position="1"/>
        <end position="23"/>
    </location>
</feature>
<proteinExistence type="predicted"/>
<name>A0A2N3Q0T8_9PROT</name>
<dbReference type="PANTHER" id="PTHR38075:SF1">
    <property type="entry name" value="DUF4139 DOMAIN-CONTAINING PROTEIN"/>
    <property type="match status" value="1"/>
</dbReference>
<protein>
    <recommendedName>
        <fullName evidence="2">DUF4139 domain-containing protein</fullName>
    </recommendedName>
</protein>
<sequence length="482" mass="50694">MRLPCGGLGLALAAFVSSWPAVGAEVTVPAEGRSLALTVYNQDLALVRDRRQVVLPAGETSLAFADVSPKMLAGSADLSGAGIRVAAQVVDFALLSPDSLLRRTVGGEVTLMRPATPNSGEIPVRGRLLSEDGPILDIGGHVEVAPPGRIVYDRLPEGLRAAPALSSQVTVSGAGRHDLDLTYLTSGLGWHAEYQLFLDESESKADLKAWVMLTNASGTSFQDADLTLASGDVHQAAAPVDVGGDRPRMLTVMKAAAPVQPMSEQAAVPEDLSGVALFHLAGPVSIDDRQSKLLALFVRAGVPARREIAGDPLPQFLAGQPFDPARNRDPSFSRPQSVLVLDGAGAQATTAPQGLVRVFRRDGAGIPRLLGEDRIGQKAKGETWRVALGRDGDIGITRIQTSFIPPKTGNAGPMESAWRITVINAKAQPVTVLLREAIPAGTAIVEESLPHRDGDARQAVWPIKVPAQGEAVLIYKVARGDG</sequence>
<evidence type="ECO:0000259" key="2">
    <source>
        <dbReference type="Pfam" id="PF13598"/>
    </source>
</evidence>
<dbReference type="EMBL" id="PIUM01000002">
    <property type="protein sequence ID" value="PKU26201.1"/>
    <property type="molecule type" value="Genomic_DNA"/>
</dbReference>
<dbReference type="Pfam" id="PF13598">
    <property type="entry name" value="DUF4139"/>
    <property type="match status" value="1"/>
</dbReference>
<feature type="domain" description="DUF4139" evidence="2">
    <location>
        <begin position="179"/>
        <end position="475"/>
    </location>
</feature>
<dbReference type="RefSeq" id="WP_101249162.1">
    <property type="nucleotide sequence ID" value="NZ_PIUM01000002.1"/>
</dbReference>
<evidence type="ECO:0000256" key="1">
    <source>
        <dbReference type="SAM" id="SignalP"/>
    </source>
</evidence>
<gene>
    <name evidence="3" type="ORF">CWS72_03510</name>
</gene>
<evidence type="ECO:0000313" key="3">
    <source>
        <dbReference type="EMBL" id="PKU26201.1"/>
    </source>
</evidence>
<organism evidence="3 4">
    <name type="scientific">Telmatospirillum siberiense</name>
    <dbReference type="NCBI Taxonomy" id="382514"/>
    <lineage>
        <taxon>Bacteria</taxon>
        <taxon>Pseudomonadati</taxon>
        <taxon>Pseudomonadota</taxon>
        <taxon>Alphaproteobacteria</taxon>
        <taxon>Rhodospirillales</taxon>
        <taxon>Rhodospirillaceae</taxon>
        <taxon>Telmatospirillum</taxon>
    </lineage>
</organism>
<dbReference type="PANTHER" id="PTHR38075">
    <property type="entry name" value="DUF4139 DOMAIN-CONTAINING PROTEIN"/>
    <property type="match status" value="1"/>
</dbReference>
<keyword evidence="1" id="KW-0732">Signal</keyword>
<dbReference type="AlphaFoldDB" id="A0A2N3Q0T8"/>
<feature type="chain" id="PRO_5014930521" description="DUF4139 domain-containing protein" evidence="1">
    <location>
        <begin position="24"/>
        <end position="482"/>
    </location>
</feature>
<keyword evidence="4" id="KW-1185">Reference proteome</keyword>
<accession>A0A2N3Q0T8</accession>
<dbReference type="InterPro" id="IPR037291">
    <property type="entry name" value="DUF4139"/>
</dbReference>
<comment type="caution">
    <text evidence="3">The sequence shown here is derived from an EMBL/GenBank/DDBJ whole genome shotgun (WGS) entry which is preliminary data.</text>
</comment>
<evidence type="ECO:0000313" key="4">
    <source>
        <dbReference type="Proteomes" id="UP000233293"/>
    </source>
</evidence>
<dbReference type="Proteomes" id="UP000233293">
    <property type="component" value="Unassembled WGS sequence"/>
</dbReference>
<reference evidence="4" key="1">
    <citation type="submission" date="2017-12" db="EMBL/GenBank/DDBJ databases">
        <title>Draft genome sequence of Telmatospirillum siberiense 26-4b1T, an acidotolerant peatland alphaproteobacterium potentially involved in sulfur cycling.</title>
        <authorList>
            <person name="Hausmann B."/>
            <person name="Pjevac P."/>
            <person name="Schreck K."/>
            <person name="Herbold C.W."/>
            <person name="Daims H."/>
            <person name="Wagner M."/>
            <person name="Pester M."/>
            <person name="Loy A."/>
        </authorList>
    </citation>
    <scope>NUCLEOTIDE SEQUENCE [LARGE SCALE GENOMIC DNA]</scope>
    <source>
        <strain evidence="4">26-4b1</strain>
    </source>
</reference>